<dbReference type="EMBL" id="HACA01027102">
    <property type="protein sequence ID" value="CDW44463.1"/>
    <property type="molecule type" value="Transcribed_RNA"/>
</dbReference>
<name>A0A0K2V1T4_LEPSM</name>
<sequence length="21" mass="2552">MIRDVLMTMRVHSYIVSSRKE</sequence>
<protein>
    <submittedName>
        <fullName evidence="1">Uncharacterized protein</fullName>
    </submittedName>
</protein>
<accession>A0A0K2V1T4</accession>
<proteinExistence type="predicted"/>
<dbReference type="AlphaFoldDB" id="A0A0K2V1T4"/>
<evidence type="ECO:0000313" key="1">
    <source>
        <dbReference type="EMBL" id="CDW44463.1"/>
    </source>
</evidence>
<organism evidence="1">
    <name type="scientific">Lepeophtheirus salmonis</name>
    <name type="common">Salmon louse</name>
    <name type="synonym">Caligus salmonis</name>
    <dbReference type="NCBI Taxonomy" id="72036"/>
    <lineage>
        <taxon>Eukaryota</taxon>
        <taxon>Metazoa</taxon>
        <taxon>Ecdysozoa</taxon>
        <taxon>Arthropoda</taxon>
        <taxon>Crustacea</taxon>
        <taxon>Multicrustacea</taxon>
        <taxon>Hexanauplia</taxon>
        <taxon>Copepoda</taxon>
        <taxon>Siphonostomatoida</taxon>
        <taxon>Caligidae</taxon>
        <taxon>Lepeophtheirus</taxon>
    </lineage>
</organism>
<reference evidence="1" key="1">
    <citation type="submission" date="2014-05" db="EMBL/GenBank/DDBJ databases">
        <authorList>
            <person name="Chronopoulou M."/>
        </authorList>
    </citation>
    <scope>NUCLEOTIDE SEQUENCE</scope>
    <source>
        <tissue evidence="1">Whole organism</tissue>
    </source>
</reference>